<dbReference type="Proteomes" id="UP001580346">
    <property type="component" value="Unassembled WGS sequence"/>
</dbReference>
<comment type="similarity">
    <text evidence="1">Belongs to the NAD(P)-dependent epimerase/dehydratase family.</text>
</comment>
<proteinExistence type="inferred from homology"/>
<evidence type="ECO:0000256" key="1">
    <source>
        <dbReference type="ARBA" id="ARBA00007637"/>
    </source>
</evidence>
<sequence length="305" mass="33301">MKAVVTGGAGFIGTHLVRALTDSGYEVHVLDNLSSGSTAGLDARAVFHQMDIRSMEASEIVKQERPDVVFHLAAQADVQHSIRQPWQDADVNIMGTLRILEACREAGCKIVFSSTAGIYGELQKERIVEEDPTVPISCYGQSKLAAECYIRLFHHLYGVEYTILRYSNVYGPGQGVKGEGGVVALFMERLVKGEPLQIHGDGEQTRDFIYVYDVVKANMAAARKASQSTVHVSTGRTSTINGLASYLLGLHGRGLTSVHTPAKTGDIRHSCLENTKAGMLLGWKPSYSIEKGLRQTYDSWLNNVG</sequence>
<dbReference type="Gene3D" id="3.90.25.10">
    <property type="entry name" value="UDP-galactose 4-epimerase, domain 1"/>
    <property type="match status" value="1"/>
</dbReference>
<gene>
    <name evidence="3" type="ORF">ACE41H_10590</name>
</gene>
<dbReference type="InterPro" id="IPR001509">
    <property type="entry name" value="Epimerase_deHydtase"/>
</dbReference>
<dbReference type="EMBL" id="JBHHMI010000007">
    <property type="protein sequence ID" value="MFB5267230.1"/>
    <property type="molecule type" value="Genomic_DNA"/>
</dbReference>
<protein>
    <submittedName>
        <fullName evidence="3">NAD-dependent epimerase/dehydratase family protein</fullName>
    </submittedName>
</protein>
<feature type="domain" description="NAD-dependent epimerase/dehydratase" evidence="2">
    <location>
        <begin position="4"/>
        <end position="226"/>
    </location>
</feature>
<evidence type="ECO:0000313" key="4">
    <source>
        <dbReference type="Proteomes" id="UP001580346"/>
    </source>
</evidence>
<keyword evidence="4" id="KW-1185">Reference proteome</keyword>
<dbReference type="Gene3D" id="3.40.50.720">
    <property type="entry name" value="NAD(P)-binding Rossmann-like Domain"/>
    <property type="match status" value="1"/>
</dbReference>
<dbReference type="RefSeq" id="WP_375355198.1">
    <property type="nucleotide sequence ID" value="NZ_JBHHMI010000007.1"/>
</dbReference>
<reference evidence="3 4" key="1">
    <citation type="submission" date="2024-09" db="EMBL/GenBank/DDBJ databases">
        <title>Paenibacillus zeirhizospherea sp. nov., isolated from surface of the maize (Zea mays) roots in a horticulture field, Hungary.</title>
        <authorList>
            <person name="Marton D."/>
            <person name="Farkas M."/>
            <person name="Bedics A."/>
            <person name="Toth E."/>
            <person name="Tancsics A."/>
            <person name="Boka K."/>
            <person name="Maroti G."/>
            <person name="Kriszt B."/>
            <person name="Cserhati M."/>
        </authorList>
    </citation>
    <scope>NUCLEOTIDE SEQUENCE [LARGE SCALE GENOMIC DNA]</scope>
    <source>
        <strain evidence="3 4">KCTC 33519</strain>
    </source>
</reference>
<name>A0ABV5ASQ6_9BACL</name>
<dbReference type="InterPro" id="IPR036291">
    <property type="entry name" value="NAD(P)-bd_dom_sf"/>
</dbReference>
<dbReference type="PANTHER" id="PTHR43000">
    <property type="entry name" value="DTDP-D-GLUCOSE 4,6-DEHYDRATASE-RELATED"/>
    <property type="match status" value="1"/>
</dbReference>
<evidence type="ECO:0000259" key="2">
    <source>
        <dbReference type="Pfam" id="PF01370"/>
    </source>
</evidence>
<accession>A0ABV5ASQ6</accession>
<dbReference type="Pfam" id="PF01370">
    <property type="entry name" value="Epimerase"/>
    <property type="match status" value="1"/>
</dbReference>
<dbReference type="SUPFAM" id="SSF51735">
    <property type="entry name" value="NAD(P)-binding Rossmann-fold domains"/>
    <property type="match status" value="1"/>
</dbReference>
<comment type="caution">
    <text evidence="3">The sequence shown here is derived from an EMBL/GenBank/DDBJ whole genome shotgun (WGS) entry which is preliminary data.</text>
</comment>
<organism evidence="3 4">
    <name type="scientific">Paenibacillus enshidis</name>
    <dbReference type="NCBI Taxonomy" id="1458439"/>
    <lineage>
        <taxon>Bacteria</taxon>
        <taxon>Bacillati</taxon>
        <taxon>Bacillota</taxon>
        <taxon>Bacilli</taxon>
        <taxon>Bacillales</taxon>
        <taxon>Paenibacillaceae</taxon>
        <taxon>Paenibacillus</taxon>
    </lineage>
</organism>
<evidence type="ECO:0000313" key="3">
    <source>
        <dbReference type="EMBL" id="MFB5267230.1"/>
    </source>
</evidence>